<protein>
    <submittedName>
        <fullName evidence="1">Uncharacterized protein</fullName>
    </submittedName>
</protein>
<dbReference type="Proteomes" id="UP000028933">
    <property type="component" value="Chromosome"/>
</dbReference>
<evidence type="ECO:0000313" key="2">
    <source>
        <dbReference type="Proteomes" id="UP000028933"/>
    </source>
</evidence>
<dbReference type="KEGG" id="eao:BD94_1197"/>
<sequence length="260" mass="31085">MISFQDLQKSLELCVNSQNINQNNLNLWYQQIEGACLSEREEYQKKLELLLITSLFHHFPEIEIENLICESPDFIIKYKDKKIGLEVSEIINHFELKKKETQISKIFRNIEKYLEKTQQNFSGIYYLSLNEHDNDFHKKPEMVEQEIISCITDNKKSKYVQKIRRTPYNKGVLLVLDYNLSLFDELNSEKIAQAIYKKNKKFRIYKKDVDECWLVLVSNMNNLASRYSYINHNKQLSSIKSPFSRILHIENLYSQMMYIK</sequence>
<reference evidence="1" key="1">
    <citation type="journal article" date="2013" name="Lancet">
        <title>First case of E anophelis outbreak in an intensive-care unit.</title>
        <authorList>
            <person name="Teo J."/>
            <person name="Tan S.Y."/>
            <person name="Tay M."/>
            <person name="Ding Y."/>
            <person name="Kjelleberg S."/>
            <person name="Givskov M."/>
            <person name="Lin R.T."/>
            <person name="Yang L."/>
        </authorList>
    </citation>
    <scope>NUCLEOTIDE SEQUENCE [LARGE SCALE GENOMIC DNA]</scope>
    <source>
        <strain evidence="1">NUHP1</strain>
    </source>
</reference>
<proteinExistence type="predicted"/>
<dbReference type="EMBL" id="CP007547">
    <property type="protein sequence ID" value="AIL44972.1"/>
    <property type="molecule type" value="Genomic_DNA"/>
</dbReference>
<dbReference type="RefSeq" id="WP_009091491.1">
    <property type="nucleotide sequence ID" value="NZ_CP007547.1"/>
</dbReference>
<dbReference type="AlphaFoldDB" id="A0A077EBX3"/>
<dbReference type="eggNOG" id="ENOG502Z90N">
    <property type="taxonomic scope" value="Bacteria"/>
</dbReference>
<dbReference type="GeneID" id="56686241"/>
<gene>
    <name evidence="1" type="ORF">BD94_1197</name>
</gene>
<organism evidence="1 2">
    <name type="scientific">Elizabethkingia anophelis NUHP1</name>
    <dbReference type="NCBI Taxonomy" id="1338011"/>
    <lineage>
        <taxon>Bacteria</taxon>
        <taxon>Pseudomonadati</taxon>
        <taxon>Bacteroidota</taxon>
        <taxon>Flavobacteriia</taxon>
        <taxon>Flavobacteriales</taxon>
        <taxon>Weeksellaceae</taxon>
        <taxon>Elizabethkingia</taxon>
    </lineage>
</organism>
<name>A0A077EBX3_9FLAO</name>
<evidence type="ECO:0000313" key="1">
    <source>
        <dbReference type="EMBL" id="AIL44972.1"/>
    </source>
</evidence>
<accession>A0A077EBX3</accession>
<reference evidence="1" key="2">
    <citation type="journal article" date="2015" name="Genome Biol. Evol.">
        <title>Complete Genome Sequence and Transcriptomic Analysis of the Novel Pathogen Elizabethkingia anophelis in Response to Oxidative Stress.</title>
        <authorList>
            <person name="Li Y."/>
            <person name="Liu Y."/>
            <person name="Chew S.C."/>
            <person name="Tay M."/>
            <person name="Salido M.M."/>
            <person name="Teo J."/>
            <person name="Lauro F.M."/>
            <person name="Givskov M."/>
            <person name="Yang L."/>
        </authorList>
    </citation>
    <scope>NUCLEOTIDE SEQUENCE</scope>
    <source>
        <strain evidence="1">NUHP1</strain>
    </source>
</reference>
<dbReference type="HOGENOM" id="CLU_1048446_0_0_10"/>